<dbReference type="AlphaFoldDB" id="A0A835NGI0"/>
<protein>
    <submittedName>
        <fullName evidence="2">Uncharacterized protein</fullName>
    </submittedName>
</protein>
<reference evidence="3 4" key="2">
    <citation type="journal article" date="2021" name="J. Hered.">
        <title>Feather Gene Expression Elucidates the Developmental Basis of Plumage Iridescence in African Starlings.</title>
        <authorList>
            <person name="Rubenstein D.R."/>
            <person name="Corvelo A."/>
            <person name="MacManes M.D."/>
            <person name="Maia R."/>
            <person name="Narzisi G."/>
            <person name="Rousaki A."/>
            <person name="Vandenabeele P."/>
            <person name="Shawkey M.D."/>
            <person name="Solomon J."/>
        </authorList>
    </citation>
    <scope>NUCLEOTIDE SEQUENCE [LARGE SCALE GENOMIC DNA]</scope>
    <source>
        <strain evidence="3">SS15</strain>
    </source>
</reference>
<feature type="region of interest" description="Disordered" evidence="1">
    <location>
        <begin position="102"/>
        <end position="121"/>
    </location>
</feature>
<organism evidence="2">
    <name type="scientific">Lamprotornis superbus</name>
    <dbReference type="NCBI Taxonomy" id="245042"/>
    <lineage>
        <taxon>Eukaryota</taxon>
        <taxon>Metazoa</taxon>
        <taxon>Chordata</taxon>
        <taxon>Craniata</taxon>
        <taxon>Vertebrata</taxon>
        <taxon>Euteleostomi</taxon>
        <taxon>Archelosauria</taxon>
        <taxon>Archosauria</taxon>
        <taxon>Dinosauria</taxon>
        <taxon>Saurischia</taxon>
        <taxon>Theropoda</taxon>
        <taxon>Coelurosauria</taxon>
        <taxon>Aves</taxon>
        <taxon>Neognathae</taxon>
        <taxon>Neoaves</taxon>
        <taxon>Telluraves</taxon>
        <taxon>Australaves</taxon>
        <taxon>Passeriformes</taxon>
        <taxon>Sturnidae</taxon>
        <taxon>Lamprotornis</taxon>
    </lineage>
</organism>
<dbReference type="EMBL" id="JADDUC020000011">
    <property type="protein sequence ID" value="KAI1235788.1"/>
    <property type="molecule type" value="Genomic_DNA"/>
</dbReference>
<gene>
    <name evidence="3" type="ORF">IHE44_0001874</name>
    <name evidence="2" type="ORF">IHE44_008298</name>
</gene>
<name>A0A835NGI0_9PASS</name>
<evidence type="ECO:0000313" key="2">
    <source>
        <dbReference type="EMBL" id="KAG0114359.1"/>
    </source>
</evidence>
<evidence type="ECO:0000313" key="4">
    <source>
        <dbReference type="Proteomes" id="UP000618051"/>
    </source>
</evidence>
<comment type="caution">
    <text evidence="2">The sequence shown here is derived from an EMBL/GenBank/DDBJ whole genome shotgun (WGS) entry which is preliminary data.</text>
</comment>
<reference evidence="3" key="3">
    <citation type="submission" date="2022-01" db="EMBL/GenBank/DDBJ databases">
        <authorList>
            <person name="Rubenstein D.R."/>
        </authorList>
    </citation>
    <scope>NUCLEOTIDE SEQUENCE</scope>
    <source>
        <strain evidence="3">SS15</strain>
        <tissue evidence="3">Liver</tissue>
    </source>
</reference>
<sequence length="197" mass="22525">MLLMLLRDLSWDGYEEQDEFPRDLIIYWTGVHRSVLSLLSKGQDHAEPRQCLFLSLEKTDKLSLSSGQRQALEAMDEHGREATHRVSTGGLWQGHSQQVLRESVSVSEGEEESAGANPVTHEGDLHTQYIAIQRNSRYYRSMRLPNRGKRKTSREAMHMQHATGLLTCGEELHPTSPQALELMRGCNRTLELKRIYP</sequence>
<dbReference type="EMBL" id="JADDUC010000311">
    <property type="protein sequence ID" value="KAG0114359.1"/>
    <property type="molecule type" value="Genomic_DNA"/>
</dbReference>
<proteinExistence type="predicted"/>
<dbReference type="OrthoDB" id="10457905at2759"/>
<evidence type="ECO:0000256" key="1">
    <source>
        <dbReference type="SAM" id="MobiDB-lite"/>
    </source>
</evidence>
<evidence type="ECO:0000313" key="3">
    <source>
        <dbReference type="EMBL" id="KAI1235788.1"/>
    </source>
</evidence>
<keyword evidence="4" id="KW-1185">Reference proteome</keyword>
<reference evidence="2" key="1">
    <citation type="submission" date="2020-10" db="EMBL/GenBank/DDBJ databases">
        <title>Feather gene expression reveals the developmental basis of iridescence in African starlings.</title>
        <authorList>
            <person name="Rubenstein D.R."/>
        </authorList>
    </citation>
    <scope>NUCLEOTIDE SEQUENCE</scope>
    <source>
        <strain evidence="2">SS15</strain>
        <tissue evidence="2">Liver</tissue>
    </source>
</reference>
<dbReference type="Proteomes" id="UP000618051">
    <property type="component" value="Unassembled WGS sequence"/>
</dbReference>
<accession>A0A835NGI0</accession>